<dbReference type="Proteomes" id="UP000247702">
    <property type="component" value="Unassembled WGS sequence"/>
</dbReference>
<reference evidence="2" key="2">
    <citation type="submission" date="2019-10" db="EMBL/GenBank/DDBJ databases">
        <title>Conservation and host-specific expression of non-tandemly repeated heterogenous ribosome RNA gene in arbuscular mycorrhizal fungi.</title>
        <authorList>
            <person name="Maeda T."/>
            <person name="Kobayashi Y."/>
            <person name="Nakagawa T."/>
            <person name="Ezawa T."/>
            <person name="Yamaguchi K."/>
            <person name="Bino T."/>
            <person name="Nishimoto Y."/>
            <person name="Shigenobu S."/>
            <person name="Kawaguchi M."/>
        </authorList>
    </citation>
    <scope>NUCLEOTIDE SEQUENCE</scope>
    <source>
        <strain evidence="2">HR1</strain>
    </source>
</reference>
<evidence type="ECO:0000313" key="2">
    <source>
        <dbReference type="EMBL" id="GES80957.1"/>
    </source>
</evidence>
<evidence type="ECO:0000313" key="3">
    <source>
        <dbReference type="Proteomes" id="UP000247702"/>
    </source>
</evidence>
<dbReference type="OrthoDB" id="2354160at2759"/>
<dbReference type="EMBL" id="BEXD01004213">
    <property type="protein sequence ID" value="GBC08395.1"/>
    <property type="molecule type" value="Genomic_DNA"/>
</dbReference>
<proteinExistence type="predicted"/>
<comment type="caution">
    <text evidence="1">The sequence shown here is derived from an EMBL/GenBank/DDBJ whole genome shotgun (WGS) entry which is preliminary data.</text>
</comment>
<dbReference type="AlphaFoldDB" id="A0A2Z6SB03"/>
<organism evidence="1 3">
    <name type="scientific">Rhizophagus clarus</name>
    <dbReference type="NCBI Taxonomy" id="94130"/>
    <lineage>
        <taxon>Eukaryota</taxon>
        <taxon>Fungi</taxon>
        <taxon>Fungi incertae sedis</taxon>
        <taxon>Mucoromycota</taxon>
        <taxon>Glomeromycotina</taxon>
        <taxon>Glomeromycetes</taxon>
        <taxon>Glomerales</taxon>
        <taxon>Glomeraceae</taxon>
        <taxon>Rhizophagus</taxon>
    </lineage>
</organism>
<accession>A0A2Z6SB03</accession>
<name>A0A2Z6SB03_9GLOM</name>
<dbReference type="EMBL" id="BLAL01000053">
    <property type="protein sequence ID" value="GES80957.1"/>
    <property type="molecule type" value="Genomic_DNA"/>
</dbReference>
<reference evidence="1 3" key="1">
    <citation type="submission" date="2017-11" db="EMBL/GenBank/DDBJ databases">
        <title>The genome of Rhizophagus clarus HR1 reveals common genetic basis of auxotrophy among arbuscular mycorrhizal fungi.</title>
        <authorList>
            <person name="Kobayashi Y."/>
        </authorList>
    </citation>
    <scope>NUCLEOTIDE SEQUENCE [LARGE SCALE GENOMIC DNA]</scope>
    <source>
        <strain evidence="1 3">HR1</strain>
    </source>
</reference>
<gene>
    <name evidence="2" type="ORF">RCL2_000821700</name>
    <name evidence="1" type="ORF">RclHR1_08080009</name>
</gene>
<keyword evidence="3" id="KW-1185">Reference proteome</keyword>
<sequence>MTNIDIEIQAESSRNNILDNTQITCILDDRKMKMIMEKFKYCTEIKSNIATRHVEEVKELYEIFRNFIKDSLDFNIRLKKYSRSVLFFTECFNNDDDEILVLLRDLLKESKENSRLAKELVKRLFVEERNDGYLKKFIKFINKIFSDKRIMNELINTQNSLQVCIQDFKNEIASDEKALISYEDSVTVAVLLKLSVSLEPLDNVAGTNYHEKAKILAEYLKEEEKKELINQLHDKKIELNMINIFDKSLKSIIMGISDIKTFWEEQVEIIEYFIENLENFSGGENIQRRQIVRALEEKWKNVENECTSYGRTMKYILHNDYIR</sequence>
<dbReference type="Proteomes" id="UP000615446">
    <property type="component" value="Unassembled WGS sequence"/>
</dbReference>
<evidence type="ECO:0000313" key="1">
    <source>
        <dbReference type="EMBL" id="GBC08395.1"/>
    </source>
</evidence>
<protein>
    <submittedName>
        <fullName evidence="1">Uncharacterized protein</fullName>
    </submittedName>
</protein>